<evidence type="ECO:0000313" key="1">
    <source>
        <dbReference type="EMBL" id="OBZ70112.1"/>
    </source>
</evidence>
<accession>A0A1C7LZM6</accession>
<name>A0A1C7LZM6_GRIFR</name>
<dbReference type="EMBL" id="LUGG01000014">
    <property type="protein sequence ID" value="OBZ70112.1"/>
    <property type="molecule type" value="Genomic_DNA"/>
</dbReference>
<dbReference type="Proteomes" id="UP000092993">
    <property type="component" value="Unassembled WGS sequence"/>
</dbReference>
<sequence>MEHSRTARDDIKPDINIDLCIGGKADGPVVRHVKFSSKKSERWRHAQMKNYRFGRAVGSINDVAFVLRQICLP</sequence>
<proteinExistence type="predicted"/>
<gene>
    <name evidence="1" type="ORF">A0H81_09837</name>
</gene>
<organism evidence="1 2">
    <name type="scientific">Grifola frondosa</name>
    <name type="common">Maitake</name>
    <name type="synonym">Polyporus frondosus</name>
    <dbReference type="NCBI Taxonomy" id="5627"/>
    <lineage>
        <taxon>Eukaryota</taxon>
        <taxon>Fungi</taxon>
        <taxon>Dikarya</taxon>
        <taxon>Basidiomycota</taxon>
        <taxon>Agaricomycotina</taxon>
        <taxon>Agaricomycetes</taxon>
        <taxon>Polyporales</taxon>
        <taxon>Grifolaceae</taxon>
        <taxon>Grifola</taxon>
    </lineage>
</organism>
<comment type="caution">
    <text evidence="1">The sequence shown here is derived from an EMBL/GenBank/DDBJ whole genome shotgun (WGS) entry which is preliminary data.</text>
</comment>
<evidence type="ECO:0000313" key="2">
    <source>
        <dbReference type="Proteomes" id="UP000092993"/>
    </source>
</evidence>
<keyword evidence="2" id="KW-1185">Reference proteome</keyword>
<dbReference type="AlphaFoldDB" id="A0A1C7LZM6"/>
<reference evidence="1 2" key="1">
    <citation type="submission" date="2016-03" db="EMBL/GenBank/DDBJ databases">
        <title>Whole genome sequencing of Grifola frondosa 9006-11.</title>
        <authorList>
            <person name="Min B."/>
            <person name="Park H."/>
            <person name="Kim J.-G."/>
            <person name="Cho H."/>
            <person name="Oh Y.-L."/>
            <person name="Kong W.-S."/>
            <person name="Choi I.-G."/>
        </authorList>
    </citation>
    <scope>NUCLEOTIDE SEQUENCE [LARGE SCALE GENOMIC DNA]</scope>
    <source>
        <strain evidence="1 2">9006-11</strain>
    </source>
</reference>
<protein>
    <submittedName>
        <fullName evidence="1">Uncharacterized protein</fullName>
    </submittedName>
</protein>